<protein>
    <submittedName>
        <fullName evidence="9">FtsX-like permease family protein</fullName>
    </submittedName>
</protein>
<dbReference type="InterPro" id="IPR025857">
    <property type="entry name" value="MacB_PCD"/>
</dbReference>
<dbReference type="AlphaFoldDB" id="A0A3Q9IRF4"/>
<evidence type="ECO:0000313" key="9">
    <source>
        <dbReference type="EMBL" id="AZS28301.1"/>
    </source>
</evidence>
<feature type="transmembrane region" description="Helical" evidence="6">
    <location>
        <begin position="374"/>
        <end position="394"/>
    </location>
</feature>
<evidence type="ECO:0000256" key="5">
    <source>
        <dbReference type="ARBA" id="ARBA00023136"/>
    </source>
</evidence>
<keyword evidence="5 6" id="KW-0472">Membrane</keyword>
<dbReference type="InterPro" id="IPR003838">
    <property type="entry name" value="ABC3_permease_C"/>
</dbReference>
<accession>A0A3Q9IRF4</accession>
<gene>
    <name evidence="9" type="ORF">D8S85_01185</name>
</gene>
<dbReference type="OrthoDB" id="1109882at2"/>
<dbReference type="GO" id="GO:0022857">
    <property type="term" value="F:transmembrane transporter activity"/>
    <property type="evidence" value="ECO:0007669"/>
    <property type="project" value="TreeGrafter"/>
</dbReference>
<keyword evidence="2" id="KW-1003">Cell membrane</keyword>
<feature type="domain" description="ABC3 transporter permease C-terminal" evidence="7">
    <location>
        <begin position="276"/>
        <end position="395"/>
    </location>
</feature>
<evidence type="ECO:0000256" key="4">
    <source>
        <dbReference type="ARBA" id="ARBA00022989"/>
    </source>
</evidence>
<evidence type="ECO:0000259" key="8">
    <source>
        <dbReference type="Pfam" id="PF12704"/>
    </source>
</evidence>
<organism evidence="9 10">
    <name type="scientific">Butyricimonas faecalis</name>
    <dbReference type="NCBI Taxonomy" id="2093856"/>
    <lineage>
        <taxon>Bacteria</taxon>
        <taxon>Pseudomonadati</taxon>
        <taxon>Bacteroidota</taxon>
        <taxon>Bacteroidia</taxon>
        <taxon>Bacteroidales</taxon>
        <taxon>Odoribacteraceae</taxon>
        <taxon>Butyricimonas</taxon>
    </lineage>
</organism>
<evidence type="ECO:0000313" key="10">
    <source>
        <dbReference type="Proteomes" id="UP000270673"/>
    </source>
</evidence>
<evidence type="ECO:0000256" key="1">
    <source>
        <dbReference type="ARBA" id="ARBA00004651"/>
    </source>
</evidence>
<feature type="transmembrane region" description="Helical" evidence="6">
    <location>
        <begin position="21"/>
        <end position="43"/>
    </location>
</feature>
<keyword evidence="3 6" id="KW-0812">Transmembrane</keyword>
<dbReference type="InterPro" id="IPR050250">
    <property type="entry name" value="Macrolide_Exporter_MacB"/>
</dbReference>
<dbReference type="EMBL" id="CP032819">
    <property type="protein sequence ID" value="AZS28301.1"/>
    <property type="molecule type" value="Genomic_DNA"/>
</dbReference>
<dbReference type="Pfam" id="PF12704">
    <property type="entry name" value="MacB_PCD"/>
    <property type="match status" value="1"/>
</dbReference>
<evidence type="ECO:0000256" key="6">
    <source>
        <dbReference type="SAM" id="Phobius"/>
    </source>
</evidence>
<dbReference type="RefSeq" id="WP_106624442.1">
    <property type="nucleotide sequence ID" value="NZ_CP032819.1"/>
</dbReference>
<dbReference type="KEGG" id="buy:D8S85_01185"/>
<name>A0A3Q9IRF4_9BACT</name>
<keyword evidence="10" id="KW-1185">Reference proteome</keyword>
<reference evidence="9 10" key="1">
    <citation type="submission" date="2018-10" db="EMBL/GenBank/DDBJ databases">
        <title>Butyricimonas faecalis sp. nov., isolated from human faeces and emended description of the genus Butyricimonas.</title>
        <authorList>
            <person name="Le Roy T."/>
            <person name="Van der Smissen P."/>
            <person name="Paquot A."/>
            <person name="Delzenne N."/>
            <person name="Muccioli G."/>
            <person name="Collet J.-F."/>
            <person name="Cani P.D."/>
        </authorList>
    </citation>
    <scope>NUCLEOTIDE SEQUENCE [LARGE SCALE GENOMIC DNA]</scope>
    <source>
        <strain evidence="9 10">H184</strain>
    </source>
</reference>
<evidence type="ECO:0000256" key="3">
    <source>
        <dbReference type="ARBA" id="ARBA00022692"/>
    </source>
</evidence>
<evidence type="ECO:0000259" key="7">
    <source>
        <dbReference type="Pfam" id="PF02687"/>
    </source>
</evidence>
<proteinExistence type="predicted"/>
<dbReference type="Proteomes" id="UP000270673">
    <property type="component" value="Chromosome"/>
</dbReference>
<dbReference type="PANTHER" id="PTHR30572">
    <property type="entry name" value="MEMBRANE COMPONENT OF TRANSPORTER-RELATED"/>
    <property type="match status" value="1"/>
</dbReference>
<dbReference type="PANTHER" id="PTHR30572:SF18">
    <property type="entry name" value="ABC-TYPE MACROLIDE FAMILY EXPORT SYSTEM PERMEASE COMPONENT 2"/>
    <property type="match status" value="1"/>
</dbReference>
<keyword evidence="4 6" id="KW-1133">Transmembrane helix</keyword>
<feature type="domain" description="MacB-like periplasmic core" evidence="8">
    <location>
        <begin position="26"/>
        <end position="232"/>
    </location>
</feature>
<comment type="subcellular location">
    <subcellularLocation>
        <location evidence="1">Cell membrane</location>
        <topology evidence="1">Multi-pass membrane protein</topology>
    </subcellularLocation>
</comment>
<sequence length="407" mass="46312">MERIRIYFKPIWYNIVRHKAYAGFCVFGTMLTFVFITILLQIVHVVRGNMPPAFHAERIIEVPTYILDERGNNFTNRWNRKDVQLLMGQLKGYENYTCYHDEAGNIRTNGQFGMSMAVYTDYNYWNVFQFDFVQGRPFTEQEARDRWVVVNEGIAKTYFTKESVIGEKLYFQGNEYQIIGVVANVSLFAQDGNLSLWLPEHFDRGVSGNDWVNTFILFPEEADMENAKKMVTHAVNRVAEMKHVNVNNLAEPIRTVQEVRSEFLGGDFWVIGVLGVILLLLAIPILNIILLSLANTNIQVVEIGIKRALGAQQNLVFFEILVENVILVIGGTLLGIILFVPLCQFFDKLLFENMILGAQTILADMNLGVIFGEVLPLSLLFSIISGGLPAYWVVKYPITDMLKGGVK</sequence>
<dbReference type="GO" id="GO:0005886">
    <property type="term" value="C:plasma membrane"/>
    <property type="evidence" value="ECO:0007669"/>
    <property type="project" value="UniProtKB-SubCell"/>
</dbReference>
<feature type="transmembrane region" description="Helical" evidence="6">
    <location>
        <begin position="315"/>
        <end position="340"/>
    </location>
</feature>
<evidence type="ECO:0000256" key="2">
    <source>
        <dbReference type="ARBA" id="ARBA00022475"/>
    </source>
</evidence>
<dbReference type="Pfam" id="PF02687">
    <property type="entry name" value="FtsX"/>
    <property type="match status" value="1"/>
</dbReference>
<feature type="transmembrane region" description="Helical" evidence="6">
    <location>
        <begin position="268"/>
        <end position="294"/>
    </location>
</feature>